<feature type="compositionally biased region" description="Polar residues" evidence="5">
    <location>
        <begin position="334"/>
        <end position="351"/>
    </location>
</feature>
<proteinExistence type="predicted"/>
<feature type="region of interest" description="Disordered" evidence="5">
    <location>
        <begin position="321"/>
        <end position="389"/>
    </location>
</feature>
<evidence type="ECO:0000256" key="5">
    <source>
        <dbReference type="SAM" id="MobiDB-lite"/>
    </source>
</evidence>
<dbReference type="Pfam" id="PF04564">
    <property type="entry name" value="U-box"/>
    <property type="match status" value="1"/>
</dbReference>
<evidence type="ECO:0000259" key="7">
    <source>
        <dbReference type="PROSITE" id="PS51698"/>
    </source>
</evidence>
<dbReference type="EMBL" id="JAWDJR010000008">
    <property type="protein sequence ID" value="KAK9971168.1"/>
    <property type="molecule type" value="Genomic_DNA"/>
</dbReference>
<keyword evidence="2 4" id="KW-0863">Zinc-finger</keyword>
<dbReference type="InterPro" id="IPR039925">
    <property type="entry name" value="RNF37_RING-Ubox"/>
</dbReference>
<dbReference type="Gene3D" id="3.30.40.10">
    <property type="entry name" value="Zinc/RING finger domain, C3HC4 (zinc finger)"/>
    <property type="match status" value="1"/>
</dbReference>
<evidence type="ECO:0000256" key="1">
    <source>
        <dbReference type="ARBA" id="ARBA00022723"/>
    </source>
</evidence>
<reference evidence="8 9" key="1">
    <citation type="submission" date="2024-05" db="EMBL/GenBank/DDBJ databases">
        <title>A high-quality chromosomal-level genome assembly of Topmouth culter (Culter alburnus).</title>
        <authorList>
            <person name="Zhao H."/>
        </authorList>
    </citation>
    <scope>NUCLEOTIDE SEQUENCE [LARGE SCALE GENOMIC DNA]</scope>
    <source>
        <strain evidence="8">CATC2023</strain>
        <tissue evidence="8">Muscle</tissue>
    </source>
</reference>
<dbReference type="AlphaFoldDB" id="A0AAW2AED2"/>
<evidence type="ECO:0008006" key="10">
    <source>
        <dbReference type="Google" id="ProtNLM"/>
    </source>
</evidence>
<protein>
    <recommendedName>
        <fullName evidence="10">U-box domain containing 5</fullName>
    </recommendedName>
</protein>
<name>A0AAW2AED2_CULAL</name>
<feature type="domain" description="RING-type" evidence="6">
    <location>
        <begin position="427"/>
        <end position="475"/>
    </location>
</feature>
<evidence type="ECO:0000256" key="4">
    <source>
        <dbReference type="PROSITE-ProRule" id="PRU00175"/>
    </source>
</evidence>
<dbReference type="InterPro" id="IPR001841">
    <property type="entry name" value="Znf_RING"/>
</dbReference>
<dbReference type="PROSITE" id="PS51698">
    <property type="entry name" value="U_BOX"/>
    <property type="match status" value="1"/>
</dbReference>
<evidence type="ECO:0000313" key="9">
    <source>
        <dbReference type="Proteomes" id="UP001479290"/>
    </source>
</evidence>
<keyword evidence="1" id="KW-0479">Metal-binding</keyword>
<dbReference type="InterPro" id="IPR013083">
    <property type="entry name" value="Znf_RING/FYVE/PHD"/>
</dbReference>
<dbReference type="PANTHER" id="PTHR13492">
    <property type="entry name" value="RING FINGER PROTEIN 37"/>
    <property type="match status" value="1"/>
</dbReference>
<comment type="caution">
    <text evidence="8">The sequence shown here is derived from an EMBL/GenBank/DDBJ whole genome shotgun (WGS) entry which is preliminary data.</text>
</comment>
<accession>A0AAW2AED2</accession>
<sequence>MVLNLCKPHFQTSIQCNKLCADGYDVSNLLSGDPMVRRRGFKLEYFLRPPVHVTLSFQVEMELCRLDVELWPWGMDQGRTSRRIEILACSERDGGSFQLVARSDLQEELKVCFLHPSFKPRDPFGDPPPPPAAEAKAQELWSRGSLCAVARLRISIPYSGAASALGIKSLAVWASPSRRCPASELEKIRDAHLNSLKTNHPTVVPPKPDPVATDIPIPEEFLDPLTQELMVFPMILPSGMIIDNSTLEEYQKREATWGRLPNDPFTGVPFTQSSKPLPNPLLKSRIDRLALQTGCTGVGSRNNLLTKPQPSRLASAEVKTVTDSGRNCDHTDTLRQFGSVSGSTTAPTQSRSAKRKYDSSFPSTSADPGHSALRKPHQTPSESDSHERRLADSLDHALNAALHGLPVFTSPSKTSSCVDTSAGQHTCAFCSCSLSVYSSGVLSYALPCTHLTCGPCLRQKRPSDSQKMTITCPTCGASASGGDVTRVHH</sequence>
<dbReference type="GO" id="GO:0005634">
    <property type="term" value="C:nucleus"/>
    <property type="evidence" value="ECO:0007669"/>
    <property type="project" value="TreeGrafter"/>
</dbReference>
<dbReference type="GO" id="GO:0031625">
    <property type="term" value="F:ubiquitin protein ligase binding"/>
    <property type="evidence" value="ECO:0007669"/>
    <property type="project" value="TreeGrafter"/>
</dbReference>
<gene>
    <name evidence="8" type="ORF">ABG768_027059</name>
</gene>
<evidence type="ECO:0000313" key="8">
    <source>
        <dbReference type="EMBL" id="KAK9971168.1"/>
    </source>
</evidence>
<evidence type="ECO:0000256" key="3">
    <source>
        <dbReference type="ARBA" id="ARBA00022833"/>
    </source>
</evidence>
<dbReference type="InterPro" id="IPR045696">
    <property type="entry name" value="Ubox5_N"/>
</dbReference>
<keyword evidence="9" id="KW-1185">Reference proteome</keyword>
<keyword evidence="3" id="KW-0862">Zinc</keyword>
<dbReference type="InterPro" id="IPR039847">
    <property type="entry name" value="Ubox5"/>
</dbReference>
<organism evidence="8 9">
    <name type="scientific">Culter alburnus</name>
    <name type="common">Topmouth culter</name>
    <dbReference type="NCBI Taxonomy" id="194366"/>
    <lineage>
        <taxon>Eukaryota</taxon>
        <taxon>Metazoa</taxon>
        <taxon>Chordata</taxon>
        <taxon>Craniata</taxon>
        <taxon>Vertebrata</taxon>
        <taxon>Euteleostomi</taxon>
        <taxon>Actinopterygii</taxon>
        <taxon>Neopterygii</taxon>
        <taxon>Teleostei</taxon>
        <taxon>Ostariophysi</taxon>
        <taxon>Cypriniformes</taxon>
        <taxon>Xenocyprididae</taxon>
        <taxon>Xenocypridinae</taxon>
        <taxon>Culter</taxon>
    </lineage>
</organism>
<dbReference type="Proteomes" id="UP001479290">
    <property type="component" value="Unassembled WGS sequence"/>
</dbReference>
<dbReference type="CDD" id="cd16660">
    <property type="entry name" value="RING-Ubox_RNF37"/>
    <property type="match status" value="1"/>
</dbReference>
<dbReference type="SMART" id="SM00504">
    <property type="entry name" value="Ubox"/>
    <property type="match status" value="1"/>
</dbReference>
<feature type="domain" description="U-box" evidence="7">
    <location>
        <begin position="216"/>
        <end position="296"/>
    </location>
</feature>
<dbReference type="InterPro" id="IPR003613">
    <property type="entry name" value="Ubox_domain"/>
</dbReference>
<dbReference type="PANTHER" id="PTHR13492:SF2">
    <property type="entry name" value="RING FINGER PROTEIN 37"/>
    <property type="match status" value="1"/>
</dbReference>
<dbReference type="GO" id="GO:0000209">
    <property type="term" value="P:protein polyubiquitination"/>
    <property type="evidence" value="ECO:0007669"/>
    <property type="project" value="TreeGrafter"/>
</dbReference>
<dbReference type="FunFam" id="3.30.40.10:FF:000163">
    <property type="entry name" value="Putative ring finger protein 37"/>
    <property type="match status" value="1"/>
</dbReference>
<dbReference type="GO" id="GO:0034450">
    <property type="term" value="F:ubiquitin-ubiquitin ligase activity"/>
    <property type="evidence" value="ECO:0007669"/>
    <property type="project" value="TreeGrafter"/>
</dbReference>
<dbReference type="SUPFAM" id="SSF57850">
    <property type="entry name" value="RING/U-box"/>
    <property type="match status" value="2"/>
</dbReference>
<evidence type="ECO:0000256" key="2">
    <source>
        <dbReference type="ARBA" id="ARBA00022771"/>
    </source>
</evidence>
<dbReference type="Pfam" id="PF19318">
    <property type="entry name" value="DUF5918"/>
    <property type="match status" value="1"/>
</dbReference>
<evidence type="ECO:0000259" key="6">
    <source>
        <dbReference type="PROSITE" id="PS50089"/>
    </source>
</evidence>
<dbReference type="PROSITE" id="PS50089">
    <property type="entry name" value="ZF_RING_2"/>
    <property type="match status" value="1"/>
</dbReference>
<dbReference type="GO" id="GO:0008270">
    <property type="term" value="F:zinc ion binding"/>
    <property type="evidence" value="ECO:0007669"/>
    <property type="project" value="UniProtKB-KW"/>
</dbReference>